<dbReference type="PANTHER" id="PTHR48048">
    <property type="entry name" value="GLYCOSYLTRANSFERASE"/>
    <property type="match status" value="1"/>
</dbReference>
<evidence type="ECO:0000313" key="6">
    <source>
        <dbReference type="Proteomes" id="UP001652623"/>
    </source>
</evidence>
<sequence length="478" mass="53227">MKKAELAFVPFPVTSHITPAIDLAKLLVRHHDRLSITIVLMNPPFASSKTRAHLESLASNSTIIDHRITLVLLPHDYTIPETSDAHIINSTFIQNQITHLKHFLTNHINQYSEPGHDSPQLAGLVLDMLCAPFMDVADELGLPAYMFFTTSAGYSSLMFHIQIDAKDDPNAELVLPTFANSIPSKVLPEFMLDKDVFSYYLNQFRRMKEKAKGFVINTFMELEPHAIGSLVGATFPTVYTVGPLLNLAVEQSDSNVGSKDTTDDCDVIKWLDDQPPSSVVFLCFGHLGRFSEDQAKEIANALENSGIRFVWSLRQSKSGGYTDSMEALIKGFLNRNAGMGKIVEWAPQVAILSHPAVRGFVSHCGWNSILESVWFGVPIAAWPLYAEQQINAFEIVRDLGLAEEIRLDFFMDFQSQDAQAVVSAPQIEAGIRRVMEHDSDIRKNVKEISEKSRKALMNGGSSYNSIGHLINDVFDNMA</sequence>
<dbReference type="GeneID" id="107417252"/>
<keyword evidence="6" id="KW-1185">Reference proteome</keyword>
<dbReference type="InterPro" id="IPR050481">
    <property type="entry name" value="UDP-glycosyltransf_plant"/>
</dbReference>
<evidence type="ECO:0000256" key="5">
    <source>
        <dbReference type="RuleBase" id="RU362057"/>
    </source>
</evidence>
<dbReference type="Pfam" id="PF00201">
    <property type="entry name" value="UDPGT"/>
    <property type="match status" value="1"/>
</dbReference>
<keyword evidence="2 4" id="KW-0328">Glycosyltransferase</keyword>
<evidence type="ECO:0000256" key="1">
    <source>
        <dbReference type="ARBA" id="ARBA00009995"/>
    </source>
</evidence>
<dbReference type="Gene3D" id="3.40.50.2000">
    <property type="entry name" value="Glycogen Phosphorylase B"/>
    <property type="match status" value="2"/>
</dbReference>
<dbReference type="RefSeq" id="XP_015881344.3">
    <property type="nucleotide sequence ID" value="XM_016025858.4"/>
</dbReference>
<dbReference type="Proteomes" id="UP001652623">
    <property type="component" value="Chromosome 4"/>
</dbReference>
<gene>
    <name evidence="7" type="primary">LOC107417252</name>
</gene>
<dbReference type="EC" id="2.4.1.-" evidence="5"/>
<dbReference type="SUPFAM" id="SSF53756">
    <property type="entry name" value="UDP-Glycosyltransferase/glycogen phosphorylase"/>
    <property type="match status" value="1"/>
</dbReference>
<dbReference type="InterPro" id="IPR035595">
    <property type="entry name" value="UDP_glycos_trans_CS"/>
</dbReference>
<evidence type="ECO:0000256" key="2">
    <source>
        <dbReference type="ARBA" id="ARBA00022676"/>
    </source>
</evidence>
<evidence type="ECO:0000313" key="7">
    <source>
        <dbReference type="RefSeq" id="XP_015881344.3"/>
    </source>
</evidence>
<dbReference type="AlphaFoldDB" id="A0A6P4A0F5"/>
<accession>A0A6P4A0F5</accession>
<organism evidence="6 7">
    <name type="scientific">Ziziphus jujuba</name>
    <name type="common">Chinese jujube</name>
    <name type="synonym">Ziziphus sativa</name>
    <dbReference type="NCBI Taxonomy" id="326968"/>
    <lineage>
        <taxon>Eukaryota</taxon>
        <taxon>Viridiplantae</taxon>
        <taxon>Streptophyta</taxon>
        <taxon>Embryophyta</taxon>
        <taxon>Tracheophyta</taxon>
        <taxon>Spermatophyta</taxon>
        <taxon>Magnoliopsida</taxon>
        <taxon>eudicotyledons</taxon>
        <taxon>Gunneridae</taxon>
        <taxon>Pentapetalae</taxon>
        <taxon>rosids</taxon>
        <taxon>fabids</taxon>
        <taxon>Rosales</taxon>
        <taxon>Rhamnaceae</taxon>
        <taxon>Paliureae</taxon>
        <taxon>Ziziphus</taxon>
    </lineage>
</organism>
<name>A0A6P4A0F5_ZIZJJ</name>
<dbReference type="PANTHER" id="PTHR48048:SF45">
    <property type="entry name" value="GLYCOSYLTRANSFERASE"/>
    <property type="match status" value="1"/>
</dbReference>
<evidence type="ECO:0000256" key="3">
    <source>
        <dbReference type="ARBA" id="ARBA00022679"/>
    </source>
</evidence>
<keyword evidence="3 4" id="KW-0808">Transferase</keyword>
<protein>
    <recommendedName>
        <fullName evidence="5">Glycosyltransferase</fullName>
        <ecNumber evidence="5">2.4.1.-</ecNumber>
    </recommendedName>
</protein>
<proteinExistence type="inferred from homology"/>
<dbReference type="InterPro" id="IPR002213">
    <property type="entry name" value="UDP_glucos_trans"/>
</dbReference>
<dbReference type="KEGG" id="zju:107417252"/>
<dbReference type="GO" id="GO:0035251">
    <property type="term" value="F:UDP-glucosyltransferase activity"/>
    <property type="evidence" value="ECO:0007669"/>
    <property type="project" value="InterPro"/>
</dbReference>
<dbReference type="PROSITE" id="PS00375">
    <property type="entry name" value="UDPGT"/>
    <property type="match status" value="1"/>
</dbReference>
<evidence type="ECO:0000256" key="4">
    <source>
        <dbReference type="RuleBase" id="RU003718"/>
    </source>
</evidence>
<comment type="similarity">
    <text evidence="1 4">Belongs to the UDP-glycosyltransferase family.</text>
</comment>
<dbReference type="InParanoid" id="A0A6P4A0F5"/>
<dbReference type="CDD" id="cd03784">
    <property type="entry name" value="GT1_Gtf-like"/>
    <property type="match status" value="1"/>
</dbReference>
<reference evidence="7" key="1">
    <citation type="submission" date="2025-08" db="UniProtKB">
        <authorList>
            <consortium name="RefSeq"/>
        </authorList>
    </citation>
    <scope>IDENTIFICATION</scope>
    <source>
        <tissue evidence="7">Seedling</tissue>
    </source>
</reference>